<feature type="domain" description="Calcineurin-like phosphoesterase" evidence="2">
    <location>
        <begin position="100"/>
        <end position="317"/>
    </location>
</feature>
<dbReference type="PATRIC" id="fig|84531.8.peg.3424"/>
<organism evidence="3 4">
    <name type="scientific">Lysobacter antibioticus</name>
    <dbReference type="NCBI Taxonomy" id="84531"/>
    <lineage>
        <taxon>Bacteria</taxon>
        <taxon>Pseudomonadati</taxon>
        <taxon>Pseudomonadota</taxon>
        <taxon>Gammaproteobacteria</taxon>
        <taxon>Lysobacterales</taxon>
        <taxon>Lysobacteraceae</taxon>
        <taxon>Lysobacter</taxon>
    </lineage>
</organism>
<gene>
    <name evidence="3" type="primary">ppi</name>
    <name evidence="3" type="ORF">LA76x_3407</name>
</gene>
<protein>
    <submittedName>
        <fullName evidence="3">Protein-tyrosine-phosphatase</fullName>
        <ecNumber evidence="3">3.1.3.48</ecNumber>
    </submittedName>
</protein>
<reference evidence="3 4" key="1">
    <citation type="journal article" date="2015" name="BMC Genomics">
        <title>Comparative genomics and metabolic profiling of the genus Lysobacter.</title>
        <authorList>
            <person name="de Bruijn I."/>
            <person name="Cheng X."/>
            <person name="de Jager V."/>
            <person name="Exposito R.G."/>
            <person name="Watrous J."/>
            <person name="Patel N."/>
            <person name="Postma J."/>
            <person name="Dorrestein P.C."/>
            <person name="Kobayashi D."/>
            <person name="Raaijmakers J.M."/>
        </authorList>
    </citation>
    <scope>NUCLEOTIDE SEQUENCE [LARGE SCALE GENOMIC DNA]</scope>
    <source>
        <strain evidence="3 4">76</strain>
    </source>
</reference>
<dbReference type="InterPro" id="IPR006186">
    <property type="entry name" value="Ser/Thr-sp_prot-phosphatase"/>
</dbReference>
<proteinExistence type="predicted"/>
<dbReference type="PRINTS" id="PR00114">
    <property type="entry name" value="STPHPHTASE"/>
</dbReference>
<dbReference type="InterPro" id="IPR004843">
    <property type="entry name" value="Calcineurin-like_PHP"/>
</dbReference>
<dbReference type="InterPro" id="IPR029052">
    <property type="entry name" value="Metallo-depent_PP-like"/>
</dbReference>
<dbReference type="EC" id="3.1.3.48" evidence="3"/>
<dbReference type="EMBL" id="CP011129">
    <property type="protein sequence ID" value="ALN81533.1"/>
    <property type="molecule type" value="Genomic_DNA"/>
</dbReference>
<dbReference type="GO" id="GO:0004725">
    <property type="term" value="F:protein tyrosine phosphatase activity"/>
    <property type="evidence" value="ECO:0007669"/>
    <property type="project" value="UniProtKB-EC"/>
</dbReference>
<dbReference type="Proteomes" id="UP000060787">
    <property type="component" value="Chromosome"/>
</dbReference>
<dbReference type="PANTHER" id="PTHR46546">
    <property type="entry name" value="SHEWANELLA-LIKE PROTEIN PHOSPHATASE 1"/>
    <property type="match status" value="1"/>
</dbReference>
<dbReference type="Pfam" id="PF00149">
    <property type="entry name" value="Metallophos"/>
    <property type="match status" value="1"/>
</dbReference>
<dbReference type="AlphaFoldDB" id="A0A0S2FDL6"/>
<dbReference type="Gene3D" id="3.60.21.10">
    <property type="match status" value="1"/>
</dbReference>
<dbReference type="SUPFAM" id="SSF56300">
    <property type="entry name" value="Metallo-dependent phosphatases"/>
    <property type="match status" value="1"/>
</dbReference>
<dbReference type="KEGG" id="lab:LA76x_3407"/>
<evidence type="ECO:0000259" key="2">
    <source>
        <dbReference type="Pfam" id="PF00149"/>
    </source>
</evidence>
<dbReference type="eggNOG" id="COG0639">
    <property type="taxonomic scope" value="Bacteria"/>
</dbReference>
<keyword evidence="3" id="KW-0378">Hydrolase</keyword>
<evidence type="ECO:0000256" key="1">
    <source>
        <dbReference type="SAM" id="MobiDB-lite"/>
    </source>
</evidence>
<keyword evidence="4" id="KW-1185">Reference proteome</keyword>
<evidence type="ECO:0000313" key="4">
    <source>
        <dbReference type="Proteomes" id="UP000060787"/>
    </source>
</evidence>
<dbReference type="STRING" id="84531.LA76x_3407"/>
<feature type="compositionally biased region" description="Low complexity" evidence="1">
    <location>
        <begin position="20"/>
        <end position="33"/>
    </location>
</feature>
<accession>A0A0S2FDL6</accession>
<evidence type="ECO:0000313" key="3">
    <source>
        <dbReference type="EMBL" id="ALN81533.1"/>
    </source>
</evidence>
<dbReference type="PANTHER" id="PTHR46546:SF4">
    <property type="entry name" value="SHEWANELLA-LIKE PROTEIN PHOSPHATASE 1"/>
    <property type="match status" value="1"/>
</dbReference>
<sequence>MLTLCLSATGALAAGHERSPAATETTPTPSASAFDDGPYLRYTSDRIEARWVCDGKPVERSFPALRWPVVVPAQCGHAEPISVRAPAEAETEVSPQGVERIAALSDVHGQYELMVQLLQSNGIVDRKLRWRYGRGHLVIAGDVFDRGPKVNQALWLLYGLEQQARAAGGAVHLLLGNHEVMVLANDLRYVNEGYQRNAGLLGRSYVELYGPDTVLGRWLRSKSVIGQVNDLLFVHGGIAASYFESGLSRAQINQRYRDSLGTPKAVWQHDPALLPLYNGKTSPIWYRGYFIDPALTQDQVDAIAARLGVGRIVVGHTSHKRIGSYFDGRVIAIDSSIKNGQYGELLLIERGKFSRGTPEGKRLPLTAGEPLSD</sequence>
<feature type="region of interest" description="Disordered" evidence="1">
    <location>
        <begin position="15"/>
        <end position="35"/>
    </location>
</feature>
<name>A0A0S2FDL6_LYSAN</name>